<evidence type="ECO:0000313" key="1">
    <source>
        <dbReference type="EMBL" id="CAF0703768.1"/>
    </source>
</evidence>
<sequence>MVPCFGSKRSGFRAGRIQDAREKSWSGGIERKCAKRLWHPSGKESRGYPSERKEVLRKARGSSGGLEEMALCVGECFLARGREASPDHSFFGKPT</sequence>
<accession>A0A8J2BSA6</accession>
<evidence type="ECO:0000313" key="2">
    <source>
        <dbReference type="Proteomes" id="UP000663859"/>
    </source>
</evidence>
<reference evidence="1" key="1">
    <citation type="submission" date="2021-02" db="EMBL/GenBank/DDBJ databases">
        <authorList>
            <person name="Cremers G."/>
            <person name="Picone N."/>
        </authorList>
    </citation>
    <scope>NUCLEOTIDE SEQUENCE</scope>
    <source>
        <strain evidence="1">PQ17</strain>
    </source>
</reference>
<protein>
    <submittedName>
        <fullName evidence="1">Uncharacterized protein</fullName>
    </submittedName>
</protein>
<dbReference type="AlphaFoldDB" id="A0A8J2BSA6"/>
<organism evidence="1 2">
    <name type="scientific">Candidatus Methylacidithermus pantelleriae</name>
    <dbReference type="NCBI Taxonomy" id="2744239"/>
    <lineage>
        <taxon>Bacteria</taxon>
        <taxon>Pseudomonadati</taxon>
        <taxon>Verrucomicrobiota</taxon>
        <taxon>Methylacidiphilae</taxon>
        <taxon>Methylacidiphilales</taxon>
        <taxon>Methylacidiphilaceae</taxon>
        <taxon>Candidatus Methylacidithermus</taxon>
    </lineage>
</organism>
<gene>
    <name evidence="1" type="ORF">MPNT_60096</name>
</gene>
<dbReference type="EMBL" id="CAJNOB010000056">
    <property type="protein sequence ID" value="CAF0703768.1"/>
    <property type="molecule type" value="Genomic_DNA"/>
</dbReference>
<comment type="caution">
    <text evidence="1">The sequence shown here is derived from an EMBL/GenBank/DDBJ whole genome shotgun (WGS) entry which is preliminary data.</text>
</comment>
<keyword evidence="2" id="KW-1185">Reference proteome</keyword>
<name>A0A8J2BSA6_9BACT</name>
<proteinExistence type="predicted"/>
<dbReference type="Proteomes" id="UP000663859">
    <property type="component" value="Unassembled WGS sequence"/>
</dbReference>